<keyword evidence="3" id="KW-1185">Reference proteome</keyword>
<evidence type="ECO:0000256" key="1">
    <source>
        <dbReference type="SAM" id="MobiDB-lite"/>
    </source>
</evidence>
<dbReference type="EMBL" id="KV009372">
    <property type="protein sequence ID" value="KZV29437.1"/>
    <property type="molecule type" value="Genomic_DNA"/>
</dbReference>
<evidence type="ECO:0000313" key="2">
    <source>
        <dbReference type="EMBL" id="KZV29437.1"/>
    </source>
</evidence>
<dbReference type="AlphaFoldDB" id="A0A2Z7B769"/>
<protein>
    <recommendedName>
        <fullName evidence="4">Dystroglycan-like</fullName>
    </recommendedName>
</protein>
<evidence type="ECO:0008006" key="4">
    <source>
        <dbReference type="Google" id="ProtNLM"/>
    </source>
</evidence>
<organism evidence="2 3">
    <name type="scientific">Dorcoceras hygrometricum</name>
    <dbReference type="NCBI Taxonomy" id="472368"/>
    <lineage>
        <taxon>Eukaryota</taxon>
        <taxon>Viridiplantae</taxon>
        <taxon>Streptophyta</taxon>
        <taxon>Embryophyta</taxon>
        <taxon>Tracheophyta</taxon>
        <taxon>Spermatophyta</taxon>
        <taxon>Magnoliopsida</taxon>
        <taxon>eudicotyledons</taxon>
        <taxon>Gunneridae</taxon>
        <taxon>Pentapetalae</taxon>
        <taxon>asterids</taxon>
        <taxon>lamiids</taxon>
        <taxon>Lamiales</taxon>
        <taxon>Gesneriaceae</taxon>
        <taxon>Didymocarpoideae</taxon>
        <taxon>Trichosporeae</taxon>
        <taxon>Loxocarpinae</taxon>
        <taxon>Dorcoceras</taxon>
    </lineage>
</organism>
<dbReference type="Proteomes" id="UP000250235">
    <property type="component" value="Unassembled WGS sequence"/>
</dbReference>
<evidence type="ECO:0000313" key="3">
    <source>
        <dbReference type="Proteomes" id="UP000250235"/>
    </source>
</evidence>
<proteinExistence type="predicted"/>
<accession>A0A2Z7B769</accession>
<reference evidence="2 3" key="1">
    <citation type="journal article" date="2015" name="Proc. Natl. Acad. Sci. U.S.A.">
        <title>The resurrection genome of Boea hygrometrica: A blueprint for survival of dehydration.</title>
        <authorList>
            <person name="Xiao L."/>
            <person name="Yang G."/>
            <person name="Zhang L."/>
            <person name="Yang X."/>
            <person name="Zhao S."/>
            <person name="Ji Z."/>
            <person name="Zhou Q."/>
            <person name="Hu M."/>
            <person name="Wang Y."/>
            <person name="Chen M."/>
            <person name="Xu Y."/>
            <person name="Jin H."/>
            <person name="Xiao X."/>
            <person name="Hu G."/>
            <person name="Bao F."/>
            <person name="Hu Y."/>
            <person name="Wan P."/>
            <person name="Li L."/>
            <person name="Deng X."/>
            <person name="Kuang T."/>
            <person name="Xiang C."/>
            <person name="Zhu J.K."/>
            <person name="Oliver M.J."/>
            <person name="He Y."/>
        </authorList>
    </citation>
    <scope>NUCLEOTIDE SEQUENCE [LARGE SCALE GENOMIC DNA]</scope>
    <source>
        <strain evidence="3">cv. XS01</strain>
    </source>
</reference>
<dbReference type="OrthoDB" id="848707at2759"/>
<feature type="region of interest" description="Disordered" evidence="1">
    <location>
        <begin position="524"/>
        <end position="579"/>
    </location>
</feature>
<gene>
    <name evidence="2" type="ORF">F511_19373</name>
</gene>
<feature type="region of interest" description="Disordered" evidence="1">
    <location>
        <begin position="429"/>
        <end position="471"/>
    </location>
</feature>
<sequence>MSSSLIANVLQVNFDSVPTFPEEGMVKMFKSLESIGLRGFLGCPSVLYEQDLEHFFSAALVRKNEVISAVQGKFVGISEEQFSDAFGLQIAGLTDITEVPKDLVYDARSIFSASGELVKTSCKKREMKFEFRLLNDILAKSIIVKAGSFDVVTHERFLLMTAIHFGMKINWSKILFDILKEMVTKSSNKAKGFAAQICVLLKGTPNLTLGEAKTFPPLKILTVKTVGTSVSKNKNITADEDEPVEKVIREKVIEEIVSFFYSFSLCCLAILESFLDIAAKKEHILAWAETDSLQTAMSRRLYIIAKSSSPCVSKLVEQMRQHQLEWTQPCSSKMFEGANVQRGAVIARSHPSIKYICWIRRLILLNGAWTVIERADKWVHIVAVGPVVDRSTVLKRILNDVQHRIQVEGFCDFFVHHADQSISSYSSSESVESIKMPKPEEIPANPRSSSSSSDSRMLFTADDLPDISPIDDELDDMRKEVHDQKAAIVNDLLEFRVEAQENFQTLSANLSEIISYINRGRDDIKGEISSSRGPQPPNDQSRPGSGGGSRSEPPRKRGGGSNRGGGNTSSSGFRYWFGE</sequence>
<name>A0A2Z7B769_9LAMI</name>